<evidence type="ECO:0000313" key="5">
    <source>
        <dbReference type="Proteomes" id="UP000179270"/>
    </source>
</evidence>
<keyword evidence="1" id="KW-1133">Transmembrane helix</keyword>
<evidence type="ECO:0000259" key="2">
    <source>
        <dbReference type="PROSITE" id="PS50206"/>
    </source>
</evidence>
<dbReference type="Pfam" id="PF00581">
    <property type="entry name" value="Rhodanese"/>
    <property type="match status" value="1"/>
</dbReference>
<evidence type="ECO:0000313" key="4">
    <source>
        <dbReference type="EMBL" id="OGK40855.1"/>
    </source>
</evidence>
<accession>A0A1F7IBW8</accession>
<dbReference type="EMBL" id="MGAF01000025">
    <property type="protein sequence ID" value="OGK40855.1"/>
    <property type="molecule type" value="Genomic_DNA"/>
</dbReference>
<dbReference type="GO" id="GO:0005507">
    <property type="term" value="F:copper ion binding"/>
    <property type="evidence" value="ECO:0007669"/>
    <property type="project" value="InterPro"/>
</dbReference>
<dbReference type="InterPro" id="IPR050229">
    <property type="entry name" value="GlpE_sulfurtransferase"/>
</dbReference>
<comment type="caution">
    <text evidence="4">The sequence shown here is derived from an EMBL/GenBank/DDBJ whole genome shotgun (WGS) entry which is preliminary data.</text>
</comment>
<feature type="domain" description="Cytochrome oxidase subunit II copper A binding" evidence="3">
    <location>
        <begin position="171"/>
        <end position="266"/>
    </location>
</feature>
<feature type="transmembrane region" description="Helical" evidence="1">
    <location>
        <begin position="6"/>
        <end position="23"/>
    </location>
</feature>
<dbReference type="PANTHER" id="PTHR43031">
    <property type="entry name" value="FAD-DEPENDENT OXIDOREDUCTASE"/>
    <property type="match status" value="1"/>
</dbReference>
<dbReference type="InterPro" id="IPR002429">
    <property type="entry name" value="CcO_II-like_C"/>
</dbReference>
<keyword evidence="1" id="KW-0472">Membrane</keyword>
<feature type="domain" description="Rhodanese" evidence="2">
    <location>
        <begin position="59"/>
        <end position="147"/>
    </location>
</feature>
<dbReference type="Gene3D" id="3.40.250.10">
    <property type="entry name" value="Rhodanese-like domain"/>
    <property type="match status" value="1"/>
</dbReference>
<dbReference type="CDD" id="cd00158">
    <property type="entry name" value="RHOD"/>
    <property type="match status" value="1"/>
</dbReference>
<dbReference type="STRING" id="1802055.A3A74_05930"/>
<dbReference type="InterPro" id="IPR008972">
    <property type="entry name" value="Cupredoxin"/>
</dbReference>
<dbReference type="GO" id="GO:0004129">
    <property type="term" value="F:cytochrome-c oxidase activity"/>
    <property type="evidence" value="ECO:0007669"/>
    <property type="project" value="InterPro"/>
</dbReference>
<keyword evidence="1" id="KW-0812">Transmembrane</keyword>
<organism evidence="4 5">
    <name type="scientific">Candidatus Roizmanbacteria bacterium RIFCSPLOWO2_01_FULL_35_13</name>
    <dbReference type="NCBI Taxonomy" id="1802055"/>
    <lineage>
        <taxon>Bacteria</taxon>
        <taxon>Candidatus Roizmaniibacteriota</taxon>
    </lineage>
</organism>
<dbReference type="PROSITE" id="PS50857">
    <property type="entry name" value="COX2_CUA"/>
    <property type="match status" value="1"/>
</dbReference>
<name>A0A1F7IBW8_9BACT</name>
<dbReference type="SUPFAM" id="SSF49503">
    <property type="entry name" value="Cupredoxins"/>
    <property type="match status" value="1"/>
</dbReference>
<dbReference type="InterPro" id="IPR001763">
    <property type="entry name" value="Rhodanese-like_dom"/>
</dbReference>
<reference evidence="4 5" key="1">
    <citation type="journal article" date="2016" name="Nat. Commun.">
        <title>Thousands of microbial genomes shed light on interconnected biogeochemical processes in an aquifer system.</title>
        <authorList>
            <person name="Anantharaman K."/>
            <person name="Brown C.T."/>
            <person name="Hug L.A."/>
            <person name="Sharon I."/>
            <person name="Castelle C.J."/>
            <person name="Probst A.J."/>
            <person name="Thomas B.C."/>
            <person name="Singh A."/>
            <person name="Wilkins M.J."/>
            <person name="Karaoz U."/>
            <person name="Brodie E.L."/>
            <person name="Williams K.H."/>
            <person name="Hubbard S.S."/>
            <person name="Banfield J.F."/>
        </authorList>
    </citation>
    <scope>NUCLEOTIDE SEQUENCE [LARGE SCALE GENOMIC DNA]</scope>
</reference>
<evidence type="ECO:0000259" key="3">
    <source>
        <dbReference type="PROSITE" id="PS50857"/>
    </source>
</evidence>
<dbReference type="SUPFAM" id="SSF52821">
    <property type="entry name" value="Rhodanese/Cell cycle control phosphatase"/>
    <property type="match status" value="1"/>
</dbReference>
<dbReference type="PANTHER" id="PTHR43031:SF16">
    <property type="entry name" value="OXIDOREDUCTASE"/>
    <property type="match status" value="1"/>
</dbReference>
<dbReference type="AlphaFoldDB" id="A0A1F7IBW8"/>
<evidence type="ECO:0000256" key="1">
    <source>
        <dbReference type="SAM" id="Phobius"/>
    </source>
</evidence>
<dbReference type="Gene3D" id="2.60.40.420">
    <property type="entry name" value="Cupredoxins - blue copper proteins"/>
    <property type="match status" value="1"/>
</dbReference>
<dbReference type="Pfam" id="PF13473">
    <property type="entry name" value="Cupredoxin_1"/>
    <property type="match status" value="1"/>
</dbReference>
<dbReference type="PROSITE" id="PS50206">
    <property type="entry name" value="RHODANESE_3"/>
    <property type="match status" value="1"/>
</dbReference>
<dbReference type="InterPro" id="IPR028096">
    <property type="entry name" value="EfeO_Cupredoxin"/>
</dbReference>
<proteinExistence type="predicted"/>
<dbReference type="InterPro" id="IPR036873">
    <property type="entry name" value="Rhodanese-like_dom_sf"/>
</dbReference>
<protein>
    <recommendedName>
        <fullName evidence="6">Rhodanese domain-containing protein</fullName>
    </recommendedName>
</protein>
<evidence type="ECO:0008006" key="6">
    <source>
        <dbReference type="Google" id="ProtNLM"/>
    </source>
</evidence>
<dbReference type="Proteomes" id="UP000179270">
    <property type="component" value="Unassembled WGS sequence"/>
</dbReference>
<dbReference type="SMART" id="SM00450">
    <property type="entry name" value="RHOD"/>
    <property type="match status" value="1"/>
</dbReference>
<gene>
    <name evidence="4" type="ORF">A3A74_05930</name>
</gene>
<dbReference type="GO" id="GO:0016020">
    <property type="term" value="C:membrane"/>
    <property type="evidence" value="ECO:0007669"/>
    <property type="project" value="InterPro"/>
</dbReference>
<sequence length="266" mass="29901">MKKQNILIIFFILLGTTAGLFLLPKGLLKSNNSSLSNLNTGYDPVEYTPIDLQFLLQKQKDKYVVIDTRTKHEYNKGHVPGALHSDYYNRDNLIKTAGNKIPVTYDAFSTMRGPYAAYILYQAGYKNVGILYGGLTAWAEDIQKMESNDGQPPSVFGHPKNIFPNRKKSAYPPNKGIAEFNITAKRFSFNPNRITVQHGQKVLLHVVSIDVIHGFALPEFNIEAELLPNVRKDITFVADRKGNFTFITNILSGRQYASMVGNIIVE</sequence>